<dbReference type="SMART" id="SM00382">
    <property type="entry name" value="AAA"/>
    <property type="match status" value="1"/>
</dbReference>
<keyword evidence="2 4" id="KW-0067">ATP-binding</keyword>
<organism evidence="4 5">
    <name type="scientific">Marinobacterium lutimaris</name>
    <dbReference type="NCBI Taxonomy" id="568106"/>
    <lineage>
        <taxon>Bacteria</taxon>
        <taxon>Pseudomonadati</taxon>
        <taxon>Pseudomonadota</taxon>
        <taxon>Gammaproteobacteria</taxon>
        <taxon>Oceanospirillales</taxon>
        <taxon>Oceanospirillaceae</taxon>
        <taxon>Marinobacterium</taxon>
    </lineage>
</organism>
<evidence type="ECO:0000256" key="1">
    <source>
        <dbReference type="ARBA" id="ARBA00022741"/>
    </source>
</evidence>
<dbReference type="GO" id="GO:0016887">
    <property type="term" value="F:ATP hydrolysis activity"/>
    <property type="evidence" value="ECO:0007669"/>
    <property type="project" value="InterPro"/>
</dbReference>
<dbReference type="SUPFAM" id="SSF52540">
    <property type="entry name" value="P-loop containing nucleoside triphosphate hydrolases"/>
    <property type="match status" value="1"/>
</dbReference>
<keyword evidence="1" id="KW-0547">Nucleotide-binding</keyword>
<accession>A0A1H5WT74</accession>
<proteinExistence type="predicted"/>
<dbReference type="InterPro" id="IPR003593">
    <property type="entry name" value="AAA+_ATPase"/>
</dbReference>
<evidence type="ECO:0000313" key="4">
    <source>
        <dbReference type="EMBL" id="SEG02644.1"/>
    </source>
</evidence>
<dbReference type="PROSITE" id="PS50893">
    <property type="entry name" value="ABC_TRANSPORTER_2"/>
    <property type="match status" value="1"/>
</dbReference>
<protein>
    <submittedName>
        <fullName evidence="4">Putative ABC transport system ATP-binding protein</fullName>
    </submittedName>
</protein>
<keyword evidence="5" id="KW-1185">Reference proteome</keyword>
<feature type="domain" description="ABC transporter" evidence="3">
    <location>
        <begin position="4"/>
        <end position="215"/>
    </location>
</feature>
<dbReference type="Proteomes" id="UP000236745">
    <property type="component" value="Unassembled WGS sequence"/>
</dbReference>
<dbReference type="GO" id="GO:0005524">
    <property type="term" value="F:ATP binding"/>
    <property type="evidence" value="ECO:0007669"/>
    <property type="project" value="UniProtKB-KW"/>
</dbReference>
<dbReference type="EMBL" id="FNVQ01000001">
    <property type="protein sequence ID" value="SEG02644.1"/>
    <property type="molecule type" value="Genomic_DNA"/>
</dbReference>
<dbReference type="Pfam" id="PF00005">
    <property type="entry name" value="ABC_tran"/>
    <property type="match status" value="1"/>
</dbReference>
<dbReference type="AlphaFoldDB" id="A0A1H5WT74"/>
<dbReference type="PANTHER" id="PTHR43423:SF1">
    <property type="entry name" value="ABC TRANSPORTER I FAMILY MEMBER 17"/>
    <property type="match status" value="1"/>
</dbReference>
<evidence type="ECO:0000313" key="5">
    <source>
        <dbReference type="Proteomes" id="UP000236745"/>
    </source>
</evidence>
<name>A0A1H5WT74_9GAMM</name>
<dbReference type="InterPro" id="IPR027417">
    <property type="entry name" value="P-loop_NTPase"/>
</dbReference>
<dbReference type="InterPro" id="IPR003439">
    <property type="entry name" value="ABC_transporter-like_ATP-bd"/>
</dbReference>
<sequence length="215" mass="23458">MELIGCRGLTLQRGEVLLLEATDLSIKTGERVLLTGPSGCGKSTLLRHLCMLEPGGEEKISVKGKLLADWAPAQLRRCVAYLPQTPVMLEGSVRDNLCLAFSLRVSCAPLPGDKAMREELESLDLNISLDTDARNLSPGQKARVALLQRLLLKPEVLLCDEPIAALDEQNAALVARLLERASLEGMAQVVVSHQPLEGFQGRHYRFVSNRLEPAA</sequence>
<evidence type="ECO:0000259" key="3">
    <source>
        <dbReference type="PROSITE" id="PS50893"/>
    </source>
</evidence>
<gene>
    <name evidence="4" type="ORF">SAMN05444390_1011157</name>
</gene>
<evidence type="ECO:0000256" key="2">
    <source>
        <dbReference type="ARBA" id="ARBA00022840"/>
    </source>
</evidence>
<dbReference type="PANTHER" id="PTHR43423">
    <property type="entry name" value="ABC TRANSPORTER I FAMILY MEMBER 17"/>
    <property type="match status" value="1"/>
</dbReference>
<dbReference type="Gene3D" id="3.40.50.300">
    <property type="entry name" value="P-loop containing nucleotide triphosphate hydrolases"/>
    <property type="match status" value="1"/>
</dbReference>
<reference evidence="4 5" key="1">
    <citation type="submission" date="2016-10" db="EMBL/GenBank/DDBJ databases">
        <authorList>
            <person name="de Groot N.N."/>
        </authorList>
    </citation>
    <scope>NUCLEOTIDE SEQUENCE [LARGE SCALE GENOMIC DNA]</scope>
    <source>
        <strain evidence="4 5">DSM 22012</strain>
    </source>
</reference>
<dbReference type="RefSeq" id="WP_104002079.1">
    <property type="nucleotide sequence ID" value="NZ_FNVQ01000001.1"/>
</dbReference>
<dbReference type="OrthoDB" id="9802264at2"/>